<dbReference type="Proteomes" id="UP000693970">
    <property type="component" value="Unassembled WGS sequence"/>
</dbReference>
<accession>A0A9K3LYN9</accession>
<comment type="caution">
    <text evidence="3">The sequence shown here is derived from an EMBL/GenBank/DDBJ whole genome shotgun (WGS) entry which is preliminary data.</text>
</comment>
<evidence type="ECO:0000256" key="1">
    <source>
        <dbReference type="SAM" id="MobiDB-lite"/>
    </source>
</evidence>
<evidence type="ECO:0000313" key="4">
    <source>
        <dbReference type="Proteomes" id="UP000693970"/>
    </source>
</evidence>
<name>A0A9K3LYN9_9STRA</name>
<dbReference type="AlphaFoldDB" id="A0A9K3LYN9"/>
<dbReference type="EMBL" id="JAGRRH010000023">
    <property type="protein sequence ID" value="KAG7344640.1"/>
    <property type="molecule type" value="Genomic_DNA"/>
</dbReference>
<feature type="region of interest" description="Disordered" evidence="1">
    <location>
        <begin position="52"/>
        <end position="113"/>
    </location>
</feature>
<protein>
    <submittedName>
        <fullName evidence="3">Uncharacterized protein</fullName>
    </submittedName>
</protein>
<evidence type="ECO:0000313" key="3">
    <source>
        <dbReference type="EMBL" id="KAG7370458.1"/>
    </source>
</evidence>
<organism evidence="3 4">
    <name type="scientific">Nitzschia inconspicua</name>
    <dbReference type="NCBI Taxonomy" id="303405"/>
    <lineage>
        <taxon>Eukaryota</taxon>
        <taxon>Sar</taxon>
        <taxon>Stramenopiles</taxon>
        <taxon>Ochrophyta</taxon>
        <taxon>Bacillariophyta</taxon>
        <taxon>Bacillariophyceae</taxon>
        <taxon>Bacillariophycidae</taxon>
        <taxon>Bacillariales</taxon>
        <taxon>Bacillariaceae</taxon>
        <taxon>Nitzschia</taxon>
    </lineage>
</organism>
<evidence type="ECO:0000313" key="2">
    <source>
        <dbReference type="EMBL" id="KAG7344640.1"/>
    </source>
</evidence>
<gene>
    <name evidence="3" type="ORF">IV203_019028</name>
    <name evidence="2" type="ORF">IV203_022648</name>
</gene>
<dbReference type="EMBL" id="JAGRRH010000004">
    <property type="protein sequence ID" value="KAG7370458.1"/>
    <property type="molecule type" value="Genomic_DNA"/>
</dbReference>
<proteinExistence type="predicted"/>
<feature type="compositionally biased region" description="Basic residues" evidence="1">
    <location>
        <begin position="97"/>
        <end position="107"/>
    </location>
</feature>
<feature type="region of interest" description="Disordered" evidence="1">
    <location>
        <begin position="1"/>
        <end position="26"/>
    </location>
</feature>
<keyword evidence="4" id="KW-1185">Reference proteome</keyword>
<feature type="compositionally biased region" description="Basic and acidic residues" evidence="1">
    <location>
        <begin position="72"/>
        <end position="88"/>
    </location>
</feature>
<reference evidence="3" key="1">
    <citation type="journal article" date="2021" name="Sci. Rep.">
        <title>Diploid genomic architecture of Nitzschia inconspicua, an elite biomass production diatom.</title>
        <authorList>
            <person name="Oliver A."/>
            <person name="Podell S."/>
            <person name="Pinowska A."/>
            <person name="Traller J.C."/>
            <person name="Smith S.R."/>
            <person name="McClure R."/>
            <person name="Beliaev A."/>
            <person name="Bohutskyi P."/>
            <person name="Hill E.A."/>
            <person name="Rabines A."/>
            <person name="Zheng H."/>
            <person name="Allen L.Z."/>
            <person name="Kuo A."/>
            <person name="Grigoriev I.V."/>
            <person name="Allen A.E."/>
            <person name="Hazlebeck D."/>
            <person name="Allen E.E."/>
        </authorList>
    </citation>
    <scope>NUCLEOTIDE SEQUENCE</scope>
    <source>
        <strain evidence="3">Hildebrandi</strain>
    </source>
</reference>
<sequence>MPSAAPATRGILRRSSYGSTDRDHNEVDSIDLDTISVGIGDLSLASPVATRIEVQNGSDSPPPMGSGIPRKVSYEDTRQCATDEEKAPKPSTQLPYRARKAPQRHAPPRSISFSKEMEETIIIPIIPRSRSGDFFYDDEEIAAFRHEKFMEDAGLDPLTYEPLPMW</sequence>
<reference evidence="3" key="2">
    <citation type="submission" date="2021-04" db="EMBL/GenBank/DDBJ databases">
        <authorList>
            <person name="Podell S."/>
        </authorList>
    </citation>
    <scope>NUCLEOTIDE SEQUENCE</scope>
    <source>
        <strain evidence="3">Hildebrandi</strain>
    </source>
</reference>